<evidence type="ECO:0000256" key="4">
    <source>
        <dbReference type="ARBA" id="ARBA00022679"/>
    </source>
</evidence>
<evidence type="ECO:0000256" key="2">
    <source>
        <dbReference type="ARBA" id="ARBA00011977"/>
    </source>
</evidence>
<accession>A0A8T2VNU0</accession>
<dbReference type="AlphaFoldDB" id="A0A8T2VNU0"/>
<dbReference type="EMBL" id="CM035406">
    <property type="protein sequence ID" value="KAH7446119.1"/>
    <property type="molecule type" value="Genomic_DNA"/>
</dbReference>
<dbReference type="GO" id="GO:0008176">
    <property type="term" value="F:tRNA (guanine(46)-N7)-methyltransferase activity"/>
    <property type="evidence" value="ECO:0007669"/>
    <property type="project" value="UniProtKB-EC"/>
</dbReference>
<dbReference type="PROSITE" id="PS51625">
    <property type="entry name" value="SAM_MT_TRMB"/>
    <property type="match status" value="1"/>
</dbReference>
<dbReference type="NCBIfam" id="TIGR00091">
    <property type="entry name" value="tRNA (guanosine(46)-N7)-methyltransferase TrmB"/>
    <property type="match status" value="1"/>
</dbReference>
<evidence type="ECO:0000256" key="1">
    <source>
        <dbReference type="ARBA" id="ARBA00000142"/>
    </source>
</evidence>
<keyword evidence="8" id="KW-1185">Reference proteome</keyword>
<evidence type="ECO:0000256" key="6">
    <source>
        <dbReference type="ARBA" id="ARBA00022694"/>
    </source>
</evidence>
<keyword evidence="5" id="KW-0949">S-adenosyl-L-methionine</keyword>
<evidence type="ECO:0000256" key="3">
    <source>
        <dbReference type="ARBA" id="ARBA00022603"/>
    </source>
</evidence>
<proteinExistence type="predicted"/>
<dbReference type="SUPFAM" id="SSF53335">
    <property type="entry name" value="S-adenosyl-L-methionine-dependent methyltransferases"/>
    <property type="match status" value="1"/>
</dbReference>
<dbReference type="OMA" id="DPWFKRR"/>
<sequence>MKSVLGGPFCTIVQPVLFGHRLQIKRCETLRSLSRCPPFRCMCCTVAAAPVSSLITSDLVEQEFSELNLKHVFEKVGGVRTRQHVNPLKASLMVPVLPPRWEDVFSDPSLPIAVDIGSGSGRFAMLLAKRNAGSCNYLGLEIRHQLVVRANNWAAELNLSNVCFIYANATVSFGSIMSTYPGPLKLVTILCPDPHFKSRHHKRRIVQMQLVEKIIDSLAPGGKVFLQSDVKEVAEDMRRQFEVKVDAYFLNDLEVNPSSYDKDGWLLDNCLGVRSEREIHAIAEGGQMYRSLYMKAS</sequence>
<dbReference type="GO" id="GO:0043527">
    <property type="term" value="C:tRNA methyltransferase complex"/>
    <property type="evidence" value="ECO:0007669"/>
    <property type="project" value="TreeGrafter"/>
</dbReference>
<evidence type="ECO:0000256" key="5">
    <source>
        <dbReference type="ARBA" id="ARBA00022691"/>
    </source>
</evidence>
<reference evidence="7" key="1">
    <citation type="submission" date="2021-08" db="EMBL/GenBank/DDBJ databases">
        <title>WGS assembly of Ceratopteris richardii.</title>
        <authorList>
            <person name="Marchant D.B."/>
            <person name="Chen G."/>
            <person name="Jenkins J."/>
            <person name="Shu S."/>
            <person name="Leebens-Mack J."/>
            <person name="Grimwood J."/>
            <person name="Schmutz J."/>
            <person name="Soltis P."/>
            <person name="Soltis D."/>
            <person name="Chen Z.-H."/>
        </authorList>
    </citation>
    <scope>NUCLEOTIDE SEQUENCE</scope>
    <source>
        <strain evidence="7">Whitten #5841</strain>
        <tissue evidence="7">Leaf</tissue>
    </source>
</reference>
<dbReference type="OrthoDB" id="47276at2759"/>
<keyword evidence="6" id="KW-0819">tRNA processing</keyword>
<dbReference type="EC" id="2.1.1.33" evidence="2"/>
<comment type="caution">
    <text evidence="7">The sequence shown here is derived from an EMBL/GenBank/DDBJ whole genome shotgun (WGS) entry which is preliminary data.</text>
</comment>
<dbReference type="Pfam" id="PF02390">
    <property type="entry name" value="Methyltransf_4"/>
    <property type="match status" value="1"/>
</dbReference>
<dbReference type="PANTHER" id="PTHR23417:SF21">
    <property type="entry name" value="TRNA (GUANINE-N(7)-)-METHYLTRANSFERASE"/>
    <property type="match status" value="1"/>
</dbReference>
<comment type="catalytic activity">
    <reaction evidence="1">
        <text>guanosine(46) in tRNA + S-adenosyl-L-methionine = N(7)-methylguanosine(46) in tRNA + S-adenosyl-L-homocysteine</text>
        <dbReference type="Rhea" id="RHEA:42708"/>
        <dbReference type="Rhea" id="RHEA-COMP:10188"/>
        <dbReference type="Rhea" id="RHEA-COMP:10189"/>
        <dbReference type="ChEBI" id="CHEBI:57856"/>
        <dbReference type="ChEBI" id="CHEBI:59789"/>
        <dbReference type="ChEBI" id="CHEBI:74269"/>
        <dbReference type="ChEBI" id="CHEBI:74480"/>
        <dbReference type="EC" id="2.1.1.33"/>
    </reaction>
</comment>
<gene>
    <name evidence="7" type="ORF">KP509_01G039900</name>
</gene>
<dbReference type="Gene3D" id="3.40.50.150">
    <property type="entry name" value="Vaccinia Virus protein VP39"/>
    <property type="match status" value="1"/>
</dbReference>
<keyword evidence="4" id="KW-0808">Transferase</keyword>
<name>A0A8T2VNU0_CERRI</name>
<organism evidence="7 8">
    <name type="scientific">Ceratopteris richardii</name>
    <name type="common">Triangle waterfern</name>
    <dbReference type="NCBI Taxonomy" id="49495"/>
    <lineage>
        <taxon>Eukaryota</taxon>
        <taxon>Viridiplantae</taxon>
        <taxon>Streptophyta</taxon>
        <taxon>Embryophyta</taxon>
        <taxon>Tracheophyta</taxon>
        <taxon>Polypodiopsida</taxon>
        <taxon>Polypodiidae</taxon>
        <taxon>Polypodiales</taxon>
        <taxon>Pteridineae</taxon>
        <taxon>Pteridaceae</taxon>
        <taxon>Parkerioideae</taxon>
        <taxon>Ceratopteris</taxon>
    </lineage>
</organism>
<dbReference type="Proteomes" id="UP000825935">
    <property type="component" value="Chromosome 1"/>
</dbReference>
<keyword evidence="3" id="KW-0489">Methyltransferase</keyword>
<dbReference type="FunFam" id="3.40.50.150:FF:000230">
    <property type="entry name" value="tRNA (Guanine-N(7)-)-methyltransferase"/>
    <property type="match status" value="1"/>
</dbReference>
<evidence type="ECO:0000313" key="7">
    <source>
        <dbReference type="EMBL" id="KAH7446119.1"/>
    </source>
</evidence>
<dbReference type="CDD" id="cd02440">
    <property type="entry name" value="AdoMet_MTases"/>
    <property type="match status" value="1"/>
</dbReference>
<evidence type="ECO:0000313" key="8">
    <source>
        <dbReference type="Proteomes" id="UP000825935"/>
    </source>
</evidence>
<protein>
    <recommendedName>
        <fullName evidence="2">tRNA (guanine(46)-N(7))-methyltransferase</fullName>
        <ecNumber evidence="2">2.1.1.33</ecNumber>
    </recommendedName>
</protein>
<dbReference type="InterPro" id="IPR003358">
    <property type="entry name" value="tRNA_(Gua-N-7)_MeTrfase_Trmb"/>
</dbReference>
<dbReference type="PANTHER" id="PTHR23417">
    <property type="entry name" value="3-DEOXY-D-MANNO-OCTULOSONIC-ACID TRANSFERASE/TRNA GUANINE-N 7 - -METHYLTRANSFERASE"/>
    <property type="match status" value="1"/>
</dbReference>
<dbReference type="InterPro" id="IPR029063">
    <property type="entry name" value="SAM-dependent_MTases_sf"/>
</dbReference>